<organism evidence="1 2">
    <name type="scientific">Gloeothece verrucosa (strain PCC 7822)</name>
    <name type="common">Cyanothece sp. (strain PCC 7822)</name>
    <dbReference type="NCBI Taxonomy" id="497965"/>
    <lineage>
        <taxon>Bacteria</taxon>
        <taxon>Bacillati</taxon>
        <taxon>Cyanobacteriota</taxon>
        <taxon>Cyanophyceae</taxon>
        <taxon>Oscillatoriophycideae</taxon>
        <taxon>Chroococcales</taxon>
        <taxon>Aphanothecaceae</taxon>
        <taxon>Gloeothece</taxon>
        <taxon>Gloeothece verrucosa</taxon>
    </lineage>
</organism>
<dbReference type="OrthoDB" id="582369at2"/>
<dbReference type="AlphaFoldDB" id="E0UN90"/>
<gene>
    <name evidence="1" type="ordered locus">Cyan7822_6744</name>
</gene>
<keyword evidence="1" id="KW-0614">Plasmid</keyword>
<dbReference type="HOGENOM" id="CLU_1508219_0_0_3"/>
<dbReference type="KEGG" id="cyj:Cyan7822_6744"/>
<evidence type="ECO:0000313" key="2">
    <source>
        <dbReference type="Proteomes" id="UP000008206"/>
    </source>
</evidence>
<name>E0UN90_GLOV7</name>
<dbReference type="Proteomes" id="UP000008206">
    <property type="component" value="Plasmid Cy782203"/>
</dbReference>
<geneLocation type="plasmid" evidence="1 2">
    <name>Cy782203</name>
</geneLocation>
<protein>
    <submittedName>
        <fullName evidence="1">Uncharacterized protein</fullName>
    </submittedName>
</protein>
<dbReference type="EMBL" id="CP002201">
    <property type="protein sequence ID" value="ADN18420.1"/>
    <property type="molecule type" value="Genomic_DNA"/>
</dbReference>
<evidence type="ECO:0000313" key="1">
    <source>
        <dbReference type="EMBL" id="ADN18420.1"/>
    </source>
</evidence>
<sequence length="178" mass="20580">MNNSTCKNLNEPDIDVIAVWSGHGYPDRPNALYESTARVRIWKKKSPLIVVFSDLDAEDSGTSITNCSENLATLVKLHYQLTEPIIWLEHYNRHKHSELERKFHRLSESISQVLYCTKNGYYFHSRWKHSDLDEARKLIGHSLSMDGQFDLPVVRLTTPYEQKQKDARNGEKGCSGWS</sequence>
<dbReference type="RefSeq" id="WP_013325546.1">
    <property type="nucleotide sequence ID" value="NC_014502.1"/>
</dbReference>
<accession>E0UN90</accession>
<proteinExistence type="predicted"/>
<keyword evidence="2" id="KW-1185">Reference proteome</keyword>
<reference evidence="2" key="1">
    <citation type="journal article" date="2011" name="MBio">
        <title>Novel metabolic attributes of the genus Cyanothece, comprising a group of unicellular nitrogen-fixing Cyanobacteria.</title>
        <authorList>
            <person name="Bandyopadhyay A."/>
            <person name="Elvitigala T."/>
            <person name="Welsh E."/>
            <person name="Stockel J."/>
            <person name="Liberton M."/>
            <person name="Min H."/>
            <person name="Sherman L.A."/>
            <person name="Pakrasi H.B."/>
        </authorList>
    </citation>
    <scope>NUCLEOTIDE SEQUENCE [LARGE SCALE GENOMIC DNA]</scope>
    <source>
        <strain evidence="2">PCC 7822</strain>
        <plasmid evidence="2">Cy782203</plasmid>
    </source>
</reference>